<evidence type="ECO:0000313" key="3">
    <source>
        <dbReference type="EMBL" id="KRM73050.1"/>
    </source>
</evidence>
<evidence type="ECO:0000256" key="1">
    <source>
        <dbReference type="ARBA" id="ARBA00022801"/>
    </source>
</evidence>
<dbReference type="PANTHER" id="PTHR48081:SF6">
    <property type="entry name" value="PEPTIDASE S9 PROLYL OLIGOPEPTIDASE CATALYTIC DOMAIN-CONTAINING PROTEIN"/>
    <property type="match status" value="1"/>
</dbReference>
<dbReference type="InterPro" id="IPR049492">
    <property type="entry name" value="BD-FAE-like_dom"/>
</dbReference>
<dbReference type="AlphaFoldDB" id="A0A0R2B1V6"/>
<dbReference type="Pfam" id="PF20434">
    <property type="entry name" value="BD-FAE"/>
    <property type="match status" value="1"/>
</dbReference>
<evidence type="ECO:0000259" key="2">
    <source>
        <dbReference type="Pfam" id="PF20434"/>
    </source>
</evidence>
<dbReference type="PANTHER" id="PTHR48081">
    <property type="entry name" value="AB HYDROLASE SUPERFAMILY PROTEIN C4A8.06C"/>
    <property type="match status" value="1"/>
</dbReference>
<dbReference type="EMBL" id="AYZQ01000001">
    <property type="protein sequence ID" value="KRM73050.1"/>
    <property type="molecule type" value="Genomic_DNA"/>
</dbReference>
<sequence length="319" mass="34901">MRTLSIPINAKQETRLDVFLLADSKEMADQSPRPLILVLPGGGYDFTSDREAEPIAMQFLAAGYHAAVLRYAVAAFKDFETALADGEFAFSQIHEHAAEWSVDVNRIGLIGFSAGGHLAVAMTVLTKARPAALLLGYPVTLPSFAAFMDITAPNLIQAVKPGLPPTFIFTTYEDNLVPVENTLIFAKALEEAEVPLELHLFQKGQHGLALGTQITANGQAKAIEPAFAQWVNLAKDWLVHRFAEIGQTPITPKLTPEETPVRDLMADSTLRAAILHAAPELSDEHAYKIVRNMPIKEIILRRPDLAKDPSMAKFLTQEA</sequence>
<keyword evidence="1" id="KW-0378">Hydrolase</keyword>
<dbReference type="Gene3D" id="3.40.50.1820">
    <property type="entry name" value="alpha/beta hydrolase"/>
    <property type="match status" value="1"/>
</dbReference>
<reference evidence="3 4" key="1">
    <citation type="journal article" date="2015" name="Genome Announc.">
        <title>Expanding the biotechnology potential of lactobacilli through comparative genomics of 213 strains and associated genera.</title>
        <authorList>
            <person name="Sun Z."/>
            <person name="Harris H.M."/>
            <person name="McCann A."/>
            <person name="Guo C."/>
            <person name="Argimon S."/>
            <person name="Zhang W."/>
            <person name="Yang X."/>
            <person name="Jeffery I.B."/>
            <person name="Cooney J.C."/>
            <person name="Kagawa T.F."/>
            <person name="Liu W."/>
            <person name="Song Y."/>
            <person name="Salvetti E."/>
            <person name="Wrobel A."/>
            <person name="Rasinkangas P."/>
            <person name="Parkhill J."/>
            <person name="Rea M.C."/>
            <person name="O'Sullivan O."/>
            <person name="Ritari J."/>
            <person name="Douillard F.P."/>
            <person name="Paul Ross R."/>
            <person name="Yang R."/>
            <person name="Briner A.E."/>
            <person name="Felis G.E."/>
            <person name="de Vos W.M."/>
            <person name="Barrangou R."/>
            <person name="Klaenhammer T.R."/>
            <person name="Caufield P.W."/>
            <person name="Cui Y."/>
            <person name="Zhang H."/>
            <person name="O'Toole P.W."/>
        </authorList>
    </citation>
    <scope>NUCLEOTIDE SEQUENCE [LARGE SCALE GENOMIC DNA]</scope>
    <source>
        <strain evidence="3 4">DSM 23927</strain>
    </source>
</reference>
<dbReference type="SUPFAM" id="SSF53474">
    <property type="entry name" value="alpha/beta-Hydrolases"/>
    <property type="match status" value="1"/>
</dbReference>
<name>A0A0R2B1V6_9LACO</name>
<comment type="caution">
    <text evidence="3">The sequence shown here is derived from an EMBL/GenBank/DDBJ whole genome shotgun (WGS) entry which is preliminary data.</text>
</comment>
<proteinExistence type="predicted"/>
<gene>
    <name evidence="3" type="ORF">FC34_GL000771</name>
</gene>
<dbReference type="RefSeq" id="WP_057894053.1">
    <property type="nucleotide sequence ID" value="NZ_AYZQ01000001.1"/>
</dbReference>
<dbReference type="InterPro" id="IPR050300">
    <property type="entry name" value="GDXG_lipolytic_enzyme"/>
</dbReference>
<feature type="domain" description="BD-FAE-like" evidence="2">
    <location>
        <begin position="28"/>
        <end position="127"/>
    </location>
</feature>
<dbReference type="GO" id="GO:0016787">
    <property type="term" value="F:hydrolase activity"/>
    <property type="evidence" value="ECO:0007669"/>
    <property type="project" value="UniProtKB-KW"/>
</dbReference>
<dbReference type="OrthoDB" id="9794725at2"/>
<dbReference type="STRING" id="1423727.FC34_GL000771"/>
<keyword evidence="4" id="KW-1185">Reference proteome</keyword>
<organism evidence="3 4">
    <name type="scientific">Lacticaseibacillus brantae DSM 23927</name>
    <dbReference type="NCBI Taxonomy" id="1423727"/>
    <lineage>
        <taxon>Bacteria</taxon>
        <taxon>Bacillati</taxon>
        <taxon>Bacillota</taxon>
        <taxon>Bacilli</taxon>
        <taxon>Lactobacillales</taxon>
        <taxon>Lactobacillaceae</taxon>
        <taxon>Lacticaseibacillus</taxon>
    </lineage>
</organism>
<dbReference type="InterPro" id="IPR029058">
    <property type="entry name" value="AB_hydrolase_fold"/>
</dbReference>
<accession>A0A0R2B1V6</accession>
<dbReference type="PATRIC" id="fig|1423727.3.peg.778"/>
<dbReference type="Proteomes" id="UP000051672">
    <property type="component" value="Unassembled WGS sequence"/>
</dbReference>
<evidence type="ECO:0000313" key="4">
    <source>
        <dbReference type="Proteomes" id="UP000051672"/>
    </source>
</evidence>
<protein>
    <submittedName>
        <fullName evidence="3">Xylan esterase</fullName>
    </submittedName>
</protein>